<dbReference type="PANTHER" id="PTHR15020:SF50">
    <property type="entry name" value="UPF0659 PROTEIN YMR090W"/>
    <property type="match status" value="1"/>
</dbReference>
<evidence type="ECO:0000256" key="1">
    <source>
        <dbReference type="ARBA" id="ARBA00038376"/>
    </source>
</evidence>
<dbReference type="OrthoDB" id="10254221at2759"/>
<evidence type="ECO:0000313" key="4">
    <source>
        <dbReference type="Proteomes" id="UP000801428"/>
    </source>
</evidence>
<sequence length="256" mass="28025">MSTYAILGATGQVGGSILSLLGADGKNNINVLVRSRHKLEKTCPTLSSSSHIHVFEGDISNVSILADCLEHTSAVFLTVAVTDNRPGVSISVDTAQAVISALQSLRAKDSAFRPPRLVVLSSASLDERFWRGVPAFVHNLMYAANFHIYEDLARAETFLRQHEGWLDMTFVMPGGLSHDVLHEQALDGERQQTFISFLDVAAGMVEVADADDKWQGKHVSVVLKGGQKGKIEWSASVLLLKGLLGYYCPWLYTWLI</sequence>
<comment type="similarity">
    <text evidence="1">Belongs to the avfA family.</text>
</comment>
<dbReference type="PANTHER" id="PTHR15020">
    <property type="entry name" value="FLAVIN REDUCTASE-RELATED"/>
    <property type="match status" value="1"/>
</dbReference>
<protein>
    <recommendedName>
        <fullName evidence="2">NAD(P)-binding domain-containing protein</fullName>
    </recommendedName>
</protein>
<accession>A0A9P4TFD8</accession>
<name>A0A9P4TFD8_CURKU</name>
<dbReference type="EMBL" id="SWKU01000007">
    <property type="protein sequence ID" value="KAF3004749.1"/>
    <property type="molecule type" value="Genomic_DNA"/>
</dbReference>
<keyword evidence="4" id="KW-1185">Reference proteome</keyword>
<organism evidence="3 4">
    <name type="scientific">Curvularia kusanoi</name>
    <name type="common">Cochliobolus kusanoi</name>
    <dbReference type="NCBI Taxonomy" id="90978"/>
    <lineage>
        <taxon>Eukaryota</taxon>
        <taxon>Fungi</taxon>
        <taxon>Dikarya</taxon>
        <taxon>Ascomycota</taxon>
        <taxon>Pezizomycotina</taxon>
        <taxon>Dothideomycetes</taxon>
        <taxon>Pleosporomycetidae</taxon>
        <taxon>Pleosporales</taxon>
        <taxon>Pleosporineae</taxon>
        <taxon>Pleosporaceae</taxon>
        <taxon>Curvularia</taxon>
    </lineage>
</organism>
<evidence type="ECO:0000313" key="3">
    <source>
        <dbReference type="EMBL" id="KAF3004749.1"/>
    </source>
</evidence>
<reference evidence="3" key="1">
    <citation type="submission" date="2019-04" db="EMBL/GenBank/DDBJ databases">
        <title>Sequencing of skin fungus with MAO and IRED activity.</title>
        <authorList>
            <person name="Marsaioli A.J."/>
            <person name="Bonatto J.M.C."/>
            <person name="Reis Junior O."/>
        </authorList>
    </citation>
    <scope>NUCLEOTIDE SEQUENCE</scope>
    <source>
        <strain evidence="3">30M1</strain>
    </source>
</reference>
<comment type="caution">
    <text evidence="3">The sequence shown here is derived from an EMBL/GenBank/DDBJ whole genome shotgun (WGS) entry which is preliminary data.</text>
</comment>
<gene>
    <name evidence="3" type="ORF">E8E13_000304</name>
</gene>
<dbReference type="InterPro" id="IPR036291">
    <property type="entry name" value="NAD(P)-bd_dom_sf"/>
</dbReference>
<dbReference type="InterPro" id="IPR016040">
    <property type="entry name" value="NAD(P)-bd_dom"/>
</dbReference>
<evidence type="ECO:0000259" key="2">
    <source>
        <dbReference type="Pfam" id="PF13460"/>
    </source>
</evidence>
<dbReference type="Pfam" id="PF13460">
    <property type="entry name" value="NAD_binding_10"/>
    <property type="match status" value="1"/>
</dbReference>
<dbReference type="Proteomes" id="UP000801428">
    <property type="component" value="Unassembled WGS sequence"/>
</dbReference>
<feature type="domain" description="NAD(P)-binding" evidence="2">
    <location>
        <begin position="8"/>
        <end position="209"/>
    </location>
</feature>
<dbReference type="AlphaFoldDB" id="A0A9P4TFD8"/>
<proteinExistence type="inferred from homology"/>
<dbReference type="Gene3D" id="3.40.50.720">
    <property type="entry name" value="NAD(P)-binding Rossmann-like Domain"/>
    <property type="match status" value="1"/>
</dbReference>
<dbReference type="SUPFAM" id="SSF51735">
    <property type="entry name" value="NAD(P)-binding Rossmann-fold domains"/>
    <property type="match status" value="1"/>
</dbReference>